<sequence length="234" mass="26905">MKKKLFISLLSVVLIFANINYLKVDAAPLTINSVNYGYTTDITGPLNTAYEIRKEIEATLRFQVKIDLTWNDLKVEKDMDLYNSKGKAVGKPGDILISITDDKNTDINAIMMGSISTHAAVVDSDPQKVLEVYQNNVENRENDWRTRYKKILVLRPKTNEETIKGAIEYGHTQLNKHFNFDFFNKTTTDRFYCSQFVWRCYFNNGIDLDRNGGRAVFPYDLISDKATIVYKQGE</sequence>
<keyword evidence="3" id="KW-1185">Reference proteome</keyword>
<dbReference type="Pfam" id="PF05708">
    <property type="entry name" value="Peptidase_C92"/>
    <property type="match status" value="1"/>
</dbReference>
<reference evidence="2 3" key="1">
    <citation type="submission" date="2021-06" db="EMBL/GenBank/DDBJ databases">
        <title>Clostridia strains as spoilage organisms.</title>
        <authorList>
            <person name="Wambui J."/>
            <person name="Stephan R."/>
            <person name="Stevens M.J.A."/>
        </authorList>
    </citation>
    <scope>NUCLEOTIDE SEQUENCE [LARGE SCALE GENOMIC DNA]</scope>
    <source>
        <strain evidence="2 3">DSM 14204</strain>
    </source>
</reference>
<accession>A0ABS6BT05</accession>
<dbReference type="GO" id="GO:0016787">
    <property type="term" value="F:hydrolase activity"/>
    <property type="evidence" value="ECO:0007669"/>
    <property type="project" value="UniProtKB-KW"/>
</dbReference>
<dbReference type="RefSeq" id="WP_216148770.1">
    <property type="nucleotide sequence ID" value="NZ_JAHLDV010000019.1"/>
</dbReference>
<dbReference type="EMBL" id="JAHLDV010000019">
    <property type="protein sequence ID" value="MBU3160052.1"/>
    <property type="molecule type" value="Genomic_DNA"/>
</dbReference>
<comment type="caution">
    <text evidence="2">The sequence shown here is derived from an EMBL/GenBank/DDBJ whole genome shotgun (WGS) entry which is preliminary data.</text>
</comment>
<name>A0ABS6BT05_9CLOT</name>
<feature type="signal peptide" evidence="1">
    <location>
        <begin position="1"/>
        <end position="26"/>
    </location>
</feature>
<organism evidence="2 3">
    <name type="scientific">Clostridium frigoris</name>
    <dbReference type="NCBI Taxonomy" id="205327"/>
    <lineage>
        <taxon>Bacteria</taxon>
        <taxon>Bacillati</taxon>
        <taxon>Bacillota</taxon>
        <taxon>Clostridia</taxon>
        <taxon>Eubacteriales</taxon>
        <taxon>Clostridiaceae</taxon>
        <taxon>Clostridium</taxon>
    </lineage>
</organism>
<dbReference type="Proteomes" id="UP000776252">
    <property type="component" value="Unassembled WGS sequence"/>
</dbReference>
<evidence type="ECO:0000313" key="2">
    <source>
        <dbReference type="EMBL" id="MBU3160052.1"/>
    </source>
</evidence>
<keyword evidence="2" id="KW-0378">Hydrolase</keyword>
<evidence type="ECO:0000256" key="1">
    <source>
        <dbReference type="SAM" id="SignalP"/>
    </source>
</evidence>
<gene>
    <name evidence="2" type="ORF">KPL37_09835</name>
</gene>
<keyword evidence="1" id="KW-0732">Signal</keyword>
<dbReference type="InterPro" id="IPR024453">
    <property type="entry name" value="Peptidase_C92"/>
</dbReference>
<evidence type="ECO:0000313" key="3">
    <source>
        <dbReference type="Proteomes" id="UP000776252"/>
    </source>
</evidence>
<protein>
    <submittedName>
        <fullName evidence="2">Hydrolase</fullName>
    </submittedName>
</protein>
<proteinExistence type="predicted"/>
<feature type="chain" id="PRO_5046623748" evidence="1">
    <location>
        <begin position="27"/>
        <end position="234"/>
    </location>
</feature>